<protein>
    <submittedName>
        <fullName evidence="1">Suf operon transcriptional regulator SufR</fullName>
    </submittedName>
</protein>
<comment type="caution">
    <text evidence="1">The sequence shown here is derived from an EMBL/GenBank/DDBJ whole genome shotgun (WGS) entry which is preliminary data.</text>
</comment>
<gene>
    <name evidence="1" type="primary">sufR</name>
    <name evidence="1" type="ORF">GCM10009831_00140</name>
</gene>
<dbReference type="CDD" id="cd00090">
    <property type="entry name" value="HTH_ARSR"/>
    <property type="match status" value="1"/>
</dbReference>
<accession>A0ABN2HZN7</accession>
<organism evidence="1 2">
    <name type="scientific">Dietzia cercidiphylli</name>
    <dbReference type="NCBI Taxonomy" id="498199"/>
    <lineage>
        <taxon>Bacteria</taxon>
        <taxon>Bacillati</taxon>
        <taxon>Actinomycetota</taxon>
        <taxon>Actinomycetes</taxon>
        <taxon>Mycobacteriales</taxon>
        <taxon>Dietziaceae</taxon>
        <taxon>Dietzia</taxon>
    </lineage>
</organism>
<dbReference type="InterPro" id="IPR011991">
    <property type="entry name" value="ArsR-like_HTH"/>
</dbReference>
<name>A0ABN2HZN7_9ACTN</name>
<dbReference type="EMBL" id="BAAAQG010000002">
    <property type="protein sequence ID" value="GAA1696131.1"/>
    <property type="molecule type" value="Genomic_DNA"/>
</dbReference>
<sequence>MRPARGAPSIAGREWQMSVQHAYESSTRPDTRSAVRELLLERGALTAVEIGRELGLTAAGVRRHLDQLVESGEVEATRTRPAGTRGRPAKAFQVTATGRRSAQHGYDHLAVEALSALRRVGGTAAVADFARQRVRSVIGHVRPAEGPQDVERAATDIAVALSESGYAASIEDAGAGLQICQHHCPVWNVASRFPELCEAEQEVVAEIVGTHVQRLATIAGGNCACTTNIPTGMVTAGDLAATIPAAAGADASVPTPERTVR</sequence>
<evidence type="ECO:0000313" key="1">
    <source>
        <dbReference type="EMBL" id="GAA1696131.1"/>
    </source>
</evidence>
<dbReference type="SUPFAM" id="SSF46785">
    <property type="entry name" value="Winged helix' DNA-binding domain"/>
    <property type="match status" value="1"/>
</dbReference>
<dbReference type="InterPro" id="IPR050313">
    <property type="entry name" value="Carb_Metab_HTH_regulators"/>
</dbReference>
<proteinExistence type="predicted"/>
<dbReference type="PANTHER" id="PTHR30363">
    <property type="entry name" value="HTH-TYPE TRANSCRIPTIONAL REGULATOR SRLR-RELATED"/>
    <property type="match status" value="1"/>
</dbReference>
<dbReference type="InterPro" id="IPR036390">
    <property type="entry name" value="WH_DNA-bd_sf"/>
</dbReference>
<dbReference type="PANTHER" id="PTHR30363:SF28">
    <property type="entry name" value="TRANSCRIPTIONAL REGULATORY PROTEIN-RELATED"/>
    <property type="match status" value="1"/>
</dbReference>
<dbReference type="Gene3D" id="1.10.10.10">
    <property type="entry name" value="Winged helix-like DNA-binding domain superfamily/Winged helix DNA-binding domain"/>
    <property type="match status" value="1"/>
</dbReference>
<dbReference type="InterPro" id="IPR036388">
    <property type="entry name" value="WH-like_DNA-bd_sf"/>
</dbReference>
<reference evidence="1 2" key="1">
    <citation type="journal article" date="2019" name="Int. J. Syst. Evol. Microbiol.">
        <title>The Global Catalogue of Microorganisms (GCM) 10K type strain sequencing project: providing services to taxonomists for standard genome sequencing and annotation.</title>
        <authorList>
            <consortium name="The Broad Institute Genomics Platform"/>
            <consortium name="The Broad Institute Genome Sequencing Center for Infectious Disease"/>
            <person name="Wu L."/>
            <person name="Ma J."/>
        </authorList>
    </citation>
    <scope>NUCLEOTIDE SEQUENCE [LARGE SCALE GENOMIC DNA]</scope>
    <source>
        <strain evidence="1 2">JCM 16002</strain>
    </source>
</reference>
<keyword evidence="2" id="KW-1185">Reference proteome</keyword>
<evidence type="ECO:0000313" key="2">
    <source>
        <dbReference type="Proteomes" id="UP001500383"/>
    </source>
</evidence>
<dbReference type="Proteomes" id="UP001500383">
    <property type="component" value="Unassembled WGS sequence"/>
</dbReference>